<proteinExistence type="predicted"/>
<evidence type="ECO:0000256" key="1">
    <source>
        <dbReference type="SAM" id="MobiDB-lite"/>
    </source>
</evidence>
<sequence>MQDEQSCGYCGGDHNMSQCQRVGERFEETQTCEFGGGFHHVGVCSKVGEGLEDSPVCEFCERYSPANSSKPCPNAFCRQCKENPIILEERYEEVETIDGGTRVCEYCSESHNVSECEKVGRVMDVEFHGVEEEKQPVAGPSRSLKRSTQETISAPKRWRTTPDMSMYKERVCPQCSLKLLNNCELDVHIQRDHHYNGTAIQVGGGLIKRYLTLSRALYAGLINFYELDLVNNKFTDVYELFEKIYNELTHVLNEELEDKKCLKITSELRGHFYKTSIDPESMEMIVSDRTTPDPVFKGRTHSVYRSDSIHTIVNSLAWRMVESVASFINKKSGRIFDSLTSFEISVGRFQPIGGAGFKTNDNLLQYVRSSTVLSIDNTDPETGLPDEVLYEFVRGGKNDAETNY</sequence>
<dbReference type="Proteomes" id="UP000198287">
    <property type="component" value="Unassembled WGS sequence"/>
</dbReference>
<gene>
    <name evidence="2" type="ORF">Fcan01_25815</name>
</gene>
<keyword evidence="3" id="KW-1185">Reference proteome</keyword>
<dbReference type="AlphaFoldDB" id="A0A226D528"/>
<comment type="caution">
    <text evidence="2">The sequence shown here is derived from an EMBL/GenBank/DDBJ whole genome shotgun (WGS) entry which is preliminary data.</text>
</comment>
<accession>A0A226D528</accession>
<dbReference type="EMBL" id="LNIX01000039">
    <property type="protein sequence ID" value="OXA39346.1"/>
    <property type="molecule type" value="Genomic_DNA"/>
</dbReference>
<evidence type="ECO:0000313" key="3">
    <source>
        <dbReference type="Proteomes" id="UP000198287"/>
    </source>
</evidence>
<protein>
    <submittedName>
        <fullName evidence="2">Uncharacterized protein</fullName>
    </submittedName>
</protein>
<organism evidence="2 3">
    <name type="scientific">Folsomia candida</name>
    <name type="common">Springtail</name>
    <dbReference type="NCBI Taxonomy" id="158441"/>
    <lineage>
        <taxon>Eukaryota</taxon>
        <taxon>Metazoa</taxon>
        <taxon>Ecdysozoa</taxon>
        <taxon>Arthropoda</taxon>
        <taxon>Hexapoda</taxon>
        <taxon>Collembola</taxon>
        <taxon>Entomobryomorpha</taxon>
        <taxon>Isotomoidea</taxon>
        <taxon>Isotomidae</taxon>
        <taxon>Proisotominae</taxon>
        <taxon>Folsomia</taxon>
    </lineage>
</organism>
<evidence type="ECO:0000313" key="2">
    <source>
        <dbReference type="EMBL" id="OXA39346.1"/>
    </source>
</evidence>
<name>A0A226D528_FOLCA</name>
<reference evidence="2 3" key="1">
    <citation type="submission" date="2015-12" db="EMBL/GenBank/DDBJ databases">
        <title>The genome of Folsomia candida.</title>
        <authorList>
            <person name="Faddeeva A."/>
            <person name="Derks M.F."/>
            <person name="Anvar Y."/>
            <person name="Smit S."/>
            <person name="Van Straalen N."/>
            <person name="Roelofs D."/>
        </authorList>
    </citation>
    <scope>NUCLEOTIDE SEQUENCE [LARGE SCALE GENOMIC DNA]</scope>
    <source>
        <strain evidence="2 3">VU population</strain>
        <tissue evidence="2">Whole body</tissue>
    </source>
</reference>
<feature type="region of interest" description="Disordered" evidence="1">
    <location>
        <begin position="132"/>
        <end position="153"/>
    </location>
</feature>